<evidence type="ECO:0000256" key="1">
    <source>
        <dbReference type="SAM" id="SignalP"/>
    </source>
</evidence>
<keyword evidence="3" id="KW-1185">Reference proteome</keyword>
<organism evidence="2 3">
    <name type="scientific">Nitrospirillum amazonense</name>
    <dbReference type="NCBI Taxonomy" id="28077"/>
    <lineage>
        <taxon>Bacteria</taxon>
        <taxon>Pseudomonadati</taxon>
        <taxon>Pseudomonadota</taxon>
        <taxon>Alphaproteobacteria</taxon>
        <taxon>Rhodospirillales</taxon>
        <taxon>Azospirillaceae</taxon>
        <taxon>Nitrospirillum</taxon>
    </lineage>
</organism>
<feature type="chain" id="PRO_5022011817" evidence="1">
    <location>
        <begin position="21"/>
        <end position="44"/>
    </location>
</feature>
<proteinExistence type="predicted"/>
<evidence type="ECO:0000313" key="2">
    <source>
        <dbReference type="EMBL" id="TWB43418.1"/>
    </source>
</evidence>
<gene>
    <name evidence="2" type="ORF">FBZ90_105231</name>
</gene>
<keyword evidence="1" id="KW-0732">Signal</keyword>
<dbReference type="AlphaFoldDB" id="A0A560HAS0"/>
<protein>
    <submittedName>
        <fullName evidence="2">Uncharacterized protein</fullName>
    </submittedName>
</protein>
<evidence type="ECO:0000313" key="3">
    <source>
        <dbReference type="Proteomes" id="UP000315751"/>
    </source>
</evidence>
<accession>A0A560HAS0</accession>
<reference evidence="2 3" key="1">
    <citation type="submission" date="2019-06" db="EMBL/GenBank/DDBJ databases">
        <title>Genomic Encyclopedia of Type Strains, Phase IV (KMG-V): Genome sequencing to study the core and pangenomes of soil and plant-associated prokaryotes.</title>
        <authorList>
            <person name="Whitman W."/>
        </authorList>
    </citation>
    <scope>NUCLEOTIDE SEQUENCE [LARGE SCALE GENOMIC DNA]</scope>
    <source>
        <strain evidence="2 3">BR 11622</strain>
    </source>
</reference>
<name>A0A560HAS0_9PROT</name>
<dbReference type="EMBL" id="VITR01000005">
    <property type="protein sequence ID" value="TWB43418.1"/>
    <property type="molecule type" value="Genomic_DNA"/>
</dbReference>
<sequence length="44" mass="4634">MSFKKIAAACLILAGIGIYASNHVTAERKVASVAPIECNGCEPW</sequence>
<comment type="caution">
    <text evidence="2">The sequence shown here is derived from an EMBL/GenBank/DDBJ whole genome shotgun (WGS) entry which is preliminary data.</text>
</comment>
<feature type="signal peptide" evidence="1">
    <location>
        <begin position="1"/>
        <end position="20"/>
    </location>
</feature>
<dbReference type="Proteomes" id="UP000315751">
    <property type="component" value="Unassembled WGS sequence"/>
</dbReference>